<evidence type="ECO:0000313" key="8">
    <source>
        <dbReference type="Proteomes" id="UP000198917"/>
    </source>
</evidence>
<dbReference type="PANTHER" id="PTHR13932">
    <property type="entry name" value="COPROPORPHYRINIGEN III OXIDASE"/>
    <property type="match status" value="1"/>
</dbReference>
<dbReference type="GO" id="GO:0005737">
    <property type="term" value="C:cytoplasm"/>
    <property type="evidence" value="ECO:0007669"/>
    <property type="project" value="TreeGrafter"/>
</dbReference>
<name>A0A7Z7BQ11_9HYPH</name>
<dbReference type="PROSITE" id="PS51918">
    <property type="entry name" value="RADICAL_SAM"/>
    <property type="match status" value="1"/>
</dbReference>
<gene>
    <name evidence="7" type="ORF">SAMN05428983_3680</name>
</gene>
<dbReference type="SFLD" id="SFLDS00029">
    <property type="entry name" value="Radical_SAM"/>
    <property type="match status" value="1"/>
</dbReference>
<organism evidence="7 8">
    <name type="scientific">Agrobacterium fabrum</name>
    <dbReference type="NCBI Taxonomy" id="1176649"/>
    <lineage>
        <taxon>Bacteria</taxon>
        <taxon>Pseudomonadati</taxon>
        <taxon>Pseudomonadota</taxon>
        <taxon>Alphaproteobacteria</taxon>
        <taxon>Hyphomicrobiales</taxon>
        <taxon>Rhizobiaceae</taxon>
        <taxon>Rhizobium/Agrobacterium group</taxon>
        <taxon>Agrobacterium</taxon>
        <taxon>Agrobacterium tumefaciens complex</taxon>
    </lineage>
</organism>
<feature type="domain" description="Radical SAM core" evidence="6">
    <location>
        <begin position="37"/>
        <end position="284"/>
    </location>
</feature>
<dbReference type="GO" id="GO:0006779">
    <property type="term" value="P:porphyrin-containing compound biosynthetic process"/>
    <property type="evidence" value="ECO:0007669"/>
    <property type="project" value="TreeGrafter"/>
</dbReference>
<dbReference type="InterPro" id="IPR034505">
    <property type="entry name" value="Coproporphyrinogen-III_oxidase"/>
</dbReference>
<dbReference type="InterPro" id="IPR007197">
    <property type="entry name" value="rSAM"/>
</dbReference>
<dbReference type="AlphaFoldDB" id="A0A7Z7BQ11"/>
<sequence>MPVLIRDKRFGLRHQVALESRDACLSVKRKLLGASEIASHAKRQLYVHVPLCFFHCSFCVYRGELTREGEGTEAYLADLAVESKMLAPLVGAMPFDSAFVGGGTVTVLSTSQLRRMLTLVRESFALSDTGEFTVELAPHGLNPSKLDVLVELGVNRVSMGVQSTDETLLNTVNRPALTDRRMAALVREINARPFLDANVDLMVGIPGRTFDNLLSDFLKLASWGCRSIMVYIDMLAYRDPARAGEAAAHKVMVEQLSQAVADGYVLNGNQGVNEYNRFVARGPDKQARFTARYSTDHADEELFCLGIGRQAQSWNRDMIVTWH</sequence>
<evidence type="ECO:0000259" key="6">
    <source>
        <dbReference type="PROSITE" id="PS51918"/>
    </source>
</evidence>
<dbReference type="InterPro" id="IPR013785">
    <property type="entry name" value="Aldolase_TIM"/>
</dbReference>
<evidence type="ECO:0000256" key="2">
    <source>
        <dbReference type="ARBA" id="ARBA00022691"/>
    </source>
</evidence>
<evidence type="ECO:0000256" key="5">
    <source>
        <dbReference type="ARBA" id="ARBA00023014"/>
    </source>
</evidence>
<proteinExistence type="predicted"/>
<accession>A0A7Z7BQ11</accession>
<keyword evidence="5" id="KW-0411">Iron-sulfur</keyword>
<dbReference type="Proteomes" id="UP000198917">
    <property type="component" value="Unassembled WGS sequence"/>
</dbReference>
<dbReference type="InterPro" id="IPR006638">
    <property type="entry name" value="Elp3/MiaA/NifB-like_rSAM"/>
</dbReference>
<reference evidence="7 8" key="1">
    <citation type="submission" date="2016-10" db="EMBL/GenBank/DDBJ databases">
        <authorList>
            <person name="Varghese N."/>
            <person name="Submissions S."/>
        </authorList>
    </citation>
    <scope>NUCLEOTIDE SEQUENCE [LARGE SCALE GENOMIC DNA]</scope>
    <source>
        <strain evidence="7 8">PDC82</strain>
    </source>
</reference>
<dbReference type="RefSeq" id="WP_092733656.1">
    <property type="nucleotide sequence ID" value="NZ_FNEW01000003.1"/>
</dbReference>
<evidence type="ECO:0000313" key="7">
    <source>
        <dbReference type="EMBL" id="SDK03001.1"/>
    </source>
</evidence>
<dbReference type="EMBL" id="FNEW01000003">
    <property type="protein sequence ID" value="SDK03001.1"/>
    <property type="molecule type" value="Genomic_DNA"/>
</dbReference>
<dbReference type="SMART" id="SM00729">
    <property type="entry name" value="Elp3"/>
    <property type="match status" value="1"/>
</dbReference>
<evidence type="ECO:0000256" key="4">
    <source>
        <dbReference type="ARBA" id="ARBA00023004"/>
    </source>
</evidence>
<evidence type="ECO:0000256" key="1">
    <source>
        <dbReference type="ARBA" id="ARBA00001966"/>
    </source>
</evidence>
<dbReference type="SUPFAM" id="SSF102114">
    <property type="entry name" value="Radical SAM enzymes"/>
    <property type="match status" value="1"/>
</dbReference>
<keyword evidence="2" id="KW-0949">S-adenosyl-L-methionine</keyword>
<dbReference type="Gene3D" id="3.20.20.70">
    <property type="entry name" value="Aldolase class I"/>
    <property type="match status" value="1"/>
</dbReference>
<comment type="cofactor">
    <cofactor evidence="1">
        <name>[4Fe-4S] cluster</name>
        <dbReference type="ChEBI" id="CHEBI:49883"/>
    </cofactor>
</comment>
<evidence type="ECO:0000256" key="3">
    <source>
        <dbReference type="ARBA" id="ARBA00022723"/>
    </source>
</evidence>
<dbReference type="GO" id="GO:0046872">
    <property type="term" value="F:metal ion binding"/>
    <property type="evidence" value="ECO:0007669"/>
    <property type="project" value="UniProtKB-KW"/>
</dbReference>
<dbReference type="InterPro" id="IPR058240">
    <property type="entry name" value="rSAM_sf"/>
</dbReference>
<protein>
    <submittedName>
        <fullName evidence="7">Radical SAM superfamily protein</fullName>
    </submittedName>
</protein>
<dbReference type="GO" id="GO:0051539">
    <property type="term" value="F:4 iron, 4 sulfur cluster binding"/>
    <property type="evidence" value="ECO:0007669"/>
    <property type="project" value="TreeGrafter"/>
</dbReference>
<keyword evidence="4" id="KW-0408">Iron</keyword>
<dbReference type="GO" id="GO:0003824">
    <property type="term" value="F:catalytic activity"/>
    <property type="evidence" value="ECO:0007669"/>
    <property type="project" value="InterPro"/>
</dbReference>
<dbReference type="PANTHER" id="PTHR13932:SF5">
    <property type="entry name" value="RADICAL S-ADENOSYL METHIONINE DOMAIN-CONTAINING PROTEIN 1, MITOCHONDRIAL"/>
    <property type="match status" value="1"/>
</dbReference>
<dbReference type="Pfam" id="PF04055">
    <property type="entry name" value="Radical_SAM"/>
    <property type="match status" value="1"/>
</dbReference>
<comment type="caution">
    <text evidence="7">The sequence shown here is derived from an EMBL/GenBank/DDBJ whole genome shotgun (WGS) entry which is preliminary data.</text>
</comment>
<keyword evidence="3" id="KW-0479">Metal-binding</keyword>